<reference evidence="4" key="1">
    <citation type="submission" date="2017-02" db="UniProtKB">
        <authorList>
            <consortium name="WormBaseParasite"/>
        </authorList>
    </citation>
    <scope>IDENTIFICATION</scope>
</reference>
<feature type="region of interest" description="Disordered" evidence="1">
    <location>
        <begin position="34"/>
        <end position="56"/>
    </location>
</feature>
<evidence type="ECO:0000313" key="2">
    <source>
        <dbReference type="EMBL" id="VDL67081.1"/>
    </source>
</evidence>
<dbReference type="WBParaSite" id="NBR_0000349101-mRNA-1">
    <property type="protein sequence ID" value="NBR_0000349101-mRNA-1"/>
    <property type="gene ID" value="NBR_0000349101"/>
</dbReference>
<reference evidence="2 3" key="2">
    <citation type="submission" date="2018-11" db="EMBL/GenBank/DDBJ databases">
        <authorList>
            <consortium name="Pathogen Informatics"/>
        </authorList>
    </citation>
    <scope>NUCLEOTIDE SEQUENCE [LARGE SCALE GENOMIC DNA]</scope>
</reference>
<feature type="compositionally biased region" description="Polar residues" evidence="1">
    <location>
        <begin position="43"/>
        <end position="55"/>
    </location>
</feature>
<evidence type="ECO:0000313" key="4">
    <source>
        <dbReference type="WBParaSite" id="NBR_0000349101-mRNA-1"/>
    </source>
</evidence>
<gene>
    <name evidence="2" type="ORF">NBR_LOCUS3492</name>
</gene>
<dbReference type="AlphaFoldDB" id="A0A0N4XLT9"/>
<evidence type="ECO:0000256" key="1">
    <source>
        <dbReference type="SAM" id="MobiDB-lite"/>
    </source>
</evidence>
<name>A0A0N4XLT9_NIPBR</name>
<sequence length="174" mass="19777">MMRTLVEERKLKRVDDERTLSELLSSIRKRPTSILDSPMCGPSDTSTPTRASSSHRQVHNEFVLDKVNAYWSEGLSPESQQVMGDRFGLEEVHDLANLKEKSLVDVVKEVIDIVQGASLLVVQSDANVKLQENSGQEKKKREWEGDGEGGRLVMKRAVMAYYDIKHLVEENKFF</sequence>
<organism evidence="4">
    <name type="scientific">Nippostrongylus brasiliensis</name>
    <name type="common">Rat hookworm</name>
    <dbReference type="NCBI Taxonomy" id="27835"/>
    <lineage>
        <taxon>Eukaryota</taxon>
        <taxon>Metazoa</taxon>
        <taxon>Ecdysozoa</taxon>
        <taxon>Nematoda</taxon>
        <taxon>Chromadorea</taxon>
        <taxon>Rhabditida</taxon>
        <taxon>Rhabditina</taxon>
        <taxon>Rhabditomorpha</taxon>
        <taxon>Strongyloidea</taxon>
        <taxon>Heligmosomidae</taxon>
        <taxon>Nippostrongylus</taxon>
    </lineage>
</organism>
<keyword evidence="3" id="KW-1185">Reference proteome</keyword>
<dbReference type="Proteomes" id="UP000271162">
    <property type="component" value="Unassembled WGS sequence"/>
</dbReference>
<dbReference type="STRING" id="27835.A0A0N4XLT9"/>
<evidence type="ECO:0000313" key="3">
    <source>
        <dbReference type="Proteomes" id="UP000271162"/>
    </source>
</evidence>
<accession>A0A0N4XLT9</accession>
<protein>
    <submittedName>
        <fullName evidence="4">Abnormal embryogenesis protein 30 (inferred by orthology to a C. elegans protein)</fullName>
    </submittedName>
</protein>
<proteinExistence type="predicted"/>
<dbReference type="EMBL" id="UYSL01005273">
    <property type="protein sequence ID" value="VDL67081.1"/>
    <property type="molecule type" value="Genomic_DNA"/>
</dbReference>